<dbReference type="PANTHER" id="PTHR35008:SF8">
    <property type="entry name" value="ALCOHOL DEHYDROGENASE CYTOCHROME C SUBUNIT"/>
    <property type="match status" value="1"/>
</dbReference>
<gene>
    <name evidence="7" type="ORF">SAMN05216258_105140</name>
</gene>
<dbReference type="Pfam" id="PF00034">
    <property type="entry name" value="Cytochrom_C"/>
    <property type="match status" value="2"/>
</dbReference>
<name>A0A1I3GFL1_9RHOB</name>
<dbReference type="GO" id="GO:0009055">
    <property type="term" value="F:electron transfer activity"/>
    <property type="evidence" value="ECO:0007669"/>
    <property type="project" value="InterPro"/>
</dbReference>
<keyword evidence="5" id="KW-0732">Signal</keyword>
<sequence length="303" mass="31435">MSSARWLIPVAALAAAGAGAAWLLAAPDPIDPAEVAGWSPSPEAAARGERLFHLGSCVSCHAAPGAEGEARLALAGGRAFPTAFGTFHAPNISQDPEAGIGAWTPEQFASAFLRGVGPSGEHLYPAFPWPSYGRMEVADALDLLAYLKTLPADPTPSQPHDLGFPYSIRAAIGGWKLLYFRPEPVIAGLSGQAEAGRRLVEGIGHCGECHTPRGPLGGPEFERWLAGGPNPDGEGTIPNITPSSSGIGSWSVTDIAYYLESGFTPDFDSAGGGMTAVIEETAKLPPEDREAIAAYLKAVPAVE</sequence>
<dbReference type="Gene3D" id="1.10.760.10">
    <property type="entry name" value="Cytochrome c-like domain"/>
    <property type="match status" value="2"/>
</dbReference>
<evidence type="ECO:0000256" key="2">
    <source>
        <dbReference type="ARBA" id="ARBA00022723"/>
    </source>
</evidence>
<dbReference type="InterPro" id="IPR036909">
    <property type="entry name" value="Cyt_c-like_dom_sf"/>
</dbReference>
<dbReference type="InterPro" id="IPR009056">
    <property type="entry name" value="Cyt_c-like_dom"/>
</dbReference>
<accession>A0A1I3GFL1</accession>
<keyword evidence="1 4" id="KW-0349">Heme</keyword>
<evidence type="ECO:0000259" key="6">
    <source>
        <dbReference type="PROSITE" id="PS51007"/>
    </source>
</evidence>
<reference evidence="7 8" key="1">
    <citation type="submission" date="2016-10" db="EMBL/GenBank/DDBJ databases">
        <authorList>
            <person name="de Groot N.N."/>
        </authorList>
    </citation>
    <scope>NUCLEOTIDE SEQUENCE [LARGE SCALE GENOMIC DNA]</scope>
    <source>
        <strain evidence="7 8">CGMCC 1.11030</strain>
    </source>
</reference>
<feature type="domain" description="Cytochrome c" evidence="6">
    <location>
        <begin position="43"/>
        <end position="151"/>
    </location>
</feature>
<dbReference type="EMBL" id="FOQH01000005">
    <property type="protein sequence ID" value="SFI22315.1"/>
    <property type="molecule type" value="Genomic_DNA"/>
</dbReference>
<feature type="chain" id="PRO_5011572392" evidence="5">
    <location>
        <begin position="26"/>
        <end position="303"/>
    </location>
</feature>
<dbReference type="Proteomes" id="UP000199377">
    <property type="component" value="Unassembled WGS sequence"/>
</dbReference>
<proteinExistence type="predicted"/>
<dbReference type="OrthoDB" id="9811281at2"/>
<evidence type="ECO:0000313" key="8">
    <source>
        <dbReference type="Proteomes" id="UP000199377"/>
    </source>
</evidence>
<protein>
    <submittedName>
        <fullName evidence="7">Cytochrome c, mono-and diheme variants</fullName>
    </submittedName>
</protein>
<organism evidence="7 8">
    <name type="scientific">Albimonas pacifica</name>
    <dbReference type="NCBI Taxonomy" id="1114924"/>
    <lineage>
        <taxon>Bacteria</taxon>
        <taxon>Pseudomonadati</taxon>
        <taxon>Pseudomonadota</taxon>
        <taxon>Alphaproteobacteria</taxon>
        <taxon>Rhodobacterales</taxon>
        <taxon>Paracoccaceae</taxon>
        <taxon>Albimonas</taxon>
    </lineage>
</organism>
<keyword evidence="8" id="KW-1185">Reference proteome</keyword>
<dbReference type="GO" id="GO:0046872">
    <property type="term" value="F:metal ion binding"/>
    <property type="evidence" value="ECO:0007669"/>
    <property type="project" value="UniProtKB-KW"/>
</dbReference>
<dbReference type="STRING" id="1114924.SAMN05216258_105140"/>
<dbReference type="AlphaFoldDB" id="A0A1I3GFL1"/>
<dbReference type="RefSeq" id="WP_092859985.1">
    <property type="nucleotide sequence ID" value="NZ_FOQH01000005.1"/>
</dbReference>
<dbReference type="PROSITE" id="PS51007">
    <property type="entry name" value="CYTC"/>
    <property type="match status" value="2"/>
</dbReference>
<evidence type="ECO:0000313" key="7">
    <source>
        <dbReference type="EMBL" id="SFI22315.1"/>
    </source>
</evidence>
<dbReference type="SUPFAM" id="SSF46626">
    <property type="entry name" value="Cytochrome c"/>
    <property type="match status" value="2"/>
</dbReference>
<evidence type="ECO:0000256" key="4">
    <source>
        <dbReference type="PROSITE-ProRule" id="PRU00433"/>
    </source>
</evidence>
<keyword evidence="2 4" id="KW-0479">Metal-binding</keyword>
<keyword evidence="3 4" id="KW-0408">Iron</keyword>
<feature type="domain" description="Cytochrome c" evidence="6">
    <location>
        <begin position="191"/>
        <end position="300"/>
    </location>
</feature>
<dbReference type="GO" id="GO:0020037">
    <property type="term" value="F:heme binding"/>
    <property type="evidence" value="ECO:0007669"/>
    <property type="project" value="InterPro"/>
</dbReference>
<dbReference type="InterPro" id="IPR051459">
    <property type="entry name" value="Cytochrome_c-type_DH"/>
</dbReference>
<dbReference type="PANTHER" id="PTHR35008">
    <property type="entry name" value="BLL4482 PROTEIN-RELATED"/>
    <property type="match status" value="1"/>
</dbReference>
<evidence type="ECO:0000256" key="3">
    <source>
        <dbReference type="ARBA" id="ARBA00023004"/>
    </source>
</evidence>
<feature type="signal peptide" evidence="5">
    <location>
        <begin position="1"/>
        <end position="25"/>
    </location>
</feature>
<evidence type="ECO:0000256" key="1">
    <source>
        <dbReference type="ARBA" id="ARBA00022617"/>
    </source>
</evidence>
<evidence type="ECO:0000256" key="5">
    <source>
        <dbReference type="SAM" id="SignalP"/>
    </source>
</evidence>